<reference evidence="2 3" key="1">
    <citation type="journal article" date="2010" name="Genome Biol.">
        <title>A first genome assembly of the barley fungal pathogen Pyrenophora teres f. teres.</title>
        <authorList>
            <person name="Ellwood S.R."/>
            <person name="Liu Z."/>
            <person name="Syme R.A."/>
            <person name="Lai Z."/>
            <person name="Hane J.K."/>
            <person name="Keiper F."/>
            <person name="Moffat C.S."/>
            <person name="Oliver R.P."/>
            <person name="Friesen T.L."/>
        </authorList>
    </citation>
    <scope>NUCLEOTIDE SEQUENCE [LARGE SCALE GENOMIC DNA]</scope>
    <source>
        <strain evidence="2 3">0-1</strain>
    </source>
</reference>
<gene>
    <name evidence="2" type="ORF">PTT_05531</name>
</gene>
<accession>E3RF36</accession>
<name>E3RF36_PYRTT</name>
<dbReference type="AlphaFoldDB" id="E3RF36"/>
<dbReference type="Proteomes" id="UP000001067">
    <property type="component" value="Unassembled WGS sequence"/>
</dbReference>
<dbReference type="HOGENOM" id="CLU_687251_0_0_1"/>
<evidence type="ECO:0000256" key="1">
    <source>
        <dbReference type="SAM" id="MobiDB-lite"/>
    </source>
</evidence>
<dbReference type="OrthoDB" id="3674174at2759"/>
<sequence>MGSNYIHPLSLEEKLQQLQRPRYLEVDNCHIAELIASAQLLMLSHLEAGIVGQERSENNISKRALILFNKAGKTSGPCSTVTLLGQQGRLEFKLRELKDLYCLFKATLDSECTYEEANRLAKMQQNMSATVDQMIQQLASMQLQPGICNCETILSPYSFSLHLVPYRSTGHLVSPTGHHESSQELIVARCLDNSQAGINYTTLSAMMEAAADLLEQEGGTPLATELRKFRISCTSAHEFLSKHPSNRGACGENDKIIILCVQTLSNTVMVSKQIVGQGRTTWTVTIHHQTKGPDPLDETASDPHDSDPDNWGDETGLDFSPSPGPETGRGNGFR</sequence>
<evidence type="ECO:0000313" key="2">
    <source>
        <dbReference type="EMBL" id="EFQ95663.1"/>
    </source>
</evidence>
<protein>
    <submittedName>
        <fullName evidence="2">Uncharacterized protein</fullName>
    </submittedName>
</protein>
<keyword evidence="3" id="KW-1185">Reference proteome</keyword>
<dbReference type="EMBL" id="GL532598">
    <property type="protein sequence ID" value="EFQ95663.1"/>
    <property type="molecule type" value="Genomic_DNA"/>
</dbReference>
<evidence type="ECO:0000313" key="3">
    <source>
        <dbReference type="Proteomes" id="UP000001067"/>
    </source>
</evidence>
<proteinExistence type="predicted"/>
<organism evidence="3">
    <name type="scientific">Pyrenophora teres f. teres (strain 0-1)</name>
    <name type="common">Barley net blotch fungus</name>
    <name type="synonym">Drechslera teres f. teres</name>
    <dbReference type="NCBI Taxonomy" id="861557"/>
    <lineage>
        <taxon>Eukaryota</taxon>
        <taxon>Fungi</taxon>
        <taxon>Dikarya</taxon>
        <taxon>Ascomycota</taxon>
        <taxon>Pezizomycotina</taxon>
        <taxon>Dothideomycetes</taxon>
        <taxon>Pleosporomycetidae</taxon>
        <taxon>Pleosporales</taxon>
        <taxon>Pleosporineae</taxon>
        <taxon>Pleosporaceae</taxon>
        <taxon>Pyrenophora</taxon>
    </lineage>
</organism>
<feature type="region of interest" description="Disordered" evidence="1">
    <location>
        <begin position="288"/>
        <end position="334"/>
    </location>
</feature>
<dbReference type="KEGG" id="pte:PTT_05531"/>